<keyword evidence="2" id="KW-1185">Reference proteome</keyword>
<reference evidence="1 2" key="1">
    <citation type="journal article" date="2020" name="bioRxiv">
        <title>Whole genome comparisons of ergot fungi reveals the divergence and evolution of species within the genus Claviceps are the result of varying mechanisms driving genome evolution and host range expansion.</title>
        <authorList>
            <person name="Wyka S.A."/>
            <person name="Mondo S.J."/>
            <person name="Liu M."/>
            <person name="Dettman J."/>
            <person name="Nalam V."/>
            <person name="Broders K.D."/>
        </authorList>
    </citation>
    <scope>NUCLEOTIDE SEQUENCE [LARGE SCALE GENOMIC DNA]</scope>
    <source>
        <strain evidence="1 2">CCC 1485</strain>
    </source>
</reference>
<proteinExistence type="predicted"/>
<dbReference type="AlphaFoldDB" id="A0A9P7M6S2"/>
<dbReference type="Proteomes" id="UP000706124">
    <property type="component" value="Unassembled WGS sequence"/>
</dbReference>
<organism evidence="1 2">
    <name type="scientific">Claviceps pazoutovae</name>
    <dbReference type="NCBI Taxonomy" id="1649127"/>
    <lineage>
        <taxon>Eukaryota</taxon>
        <taxon>Fungi</taxon>
        <taxon>Dikarya</taxon>
        <taxon>Ascomycota</taxon>
        <taxon>Pezizomycotina</taxon>
        <taxon>Sordariomycetes</taxon>
        <taxon>Hypocreomycetidae</taxon>
        <taxon>Hypocreales</taxon>
        <taxon>Clavicipitaceae</taxon>
        <taxon>Claviceps</taxon>
    </lineage>
</organism>
<protein>
    <submittedName>
        <fullName evidence="1">Uncharacterized protein</fullName>
    </submittedName>
</protein>
<accession>A0A9P7M6S2</accession>
<dbReference type="EMBL" id="SRPO01000636">
    <property type="protein sequence ID" value="KAG5931064.1"/>
    <property type="molecule type" value="Genomic_DNA"/>
</dbReference>
<name>A0A9P7M6S2_9HYPO</name>
<gene>
    <name evidence="1" type="ORF">E4U60_006516</name>
</gene>
<sequence>MKRNWRDNNPDQSIDENIEDAVIIAKIETATKNDPPQKIWKKLAHPAPTEPIPIMSNETSGIAALKSWRTSDGTAIPFPKGEDEEIEALVRSKNLIALAHSGVGRSRWNGNPRRDGTA</sequence>
<comment type="caution">
    <text evidence="1">The sequence shown here is derived from an EMBL/GenBank/DDBJ whole genome shotgun (WGS) entry which is preliminary data.</text>
</comment>
<evidence type="ECO:0000313" key="2">
    <source>
        <dbReference type="Proteomes" id="UP000706124"/>
    </source>
</evidence>
<evidence type="ECO:0000313" key="1">
    <source>
        <dbReference type="EMBL" id="KAG5931064.1"/>
    </source>
</evidence>